<dbReference type="PANTHER" id="PTHR47221">
    <property type="entry name" value="FIBRINOGEN ALPHA CHAIN"/>
    <property type="match status" value="1"/>
</dbReference>
<evidence type="ECO:0000256" key="1">
    <source>
        <dbReference type="ARBA" id="ARBA00004613"/>
    </source>
</evidence>
<dbReference type="Pfam" id="PF00147">
    <property type="entry name" value="Fibrinogen_C"/>
    <property type="match status" value="1"/>
</dbReference>
<dbReference type="GO" id="GO:0034116">
    <property type="term" value="P:positive regulation of heterotypic cell-cell adhesion"/>
    <property type="evidence" value="ECO:0007669"/>
    <property type="project" value="TreeGrafter"/>
</dbReference>
<dbReference type="GO" id="GO:0072377">
    <property type="term" value="P:blood coagulation, common pathway"/>
    <property type="evidence" value="ECO:0007669"/>
    <property type="project" value="TreeGrafter"/>
</dbReference>
<evidence type="ECO:0000256" key="7">
    <source>
        <dbReference type="ARBA" id="ARBA00039489"/>
    </source>
</evidence>
<organism evidence="11 12">
    <name type="scientific">Trichechus manatus latirostris</name>
    <name type="common">Florida manatee</name>
    <dbReference type="NCBI Taxonomy" id="127582"/>
    <lineage>
        <taxon>Eukaryota</taxon>
        <taxon>Metazoa</taxon>
        <taxon>Chordata</taxon>
        <taxon>Craniata</taxon>
        <taxon>Vertebrata</taxon>
        <taxon>Euteleostomi</taxon>
        <taxon>Mammalia</taxon>
        <taxon>Eutheria</taxon>
        <taxon>Afrotheria</taxon>
        <taxon>Sirenia</taxon>
        <taxon>Trichechidae</taxon>
        <taxon>Trichechus</taxon>
    </lineage>
</organism>
<dbReference type="GO" id="GO:0042730">
    <property type="term" value="P:fibrinolysis"/>
    <property type="evidence" value="ECO:0007669"/>
    <property type="project" value="TreeGrafter"/>
</dbReference>
<dbReference type="CTD" id="2267"/>
<evidence type="ECO:0000256" key="5">
    <source>
        <dbReference type="ARBA" id="ARBA00023130"/>
    </source>
</evidence>
<accession>A0A2Y9G1A8</accession>
<dbReference type="KEGG" id="tmu:101343974"/>
<dbReference type="InterPro" id="IPR002181">
    <property type="entry name" value="Fibrinogen_a/b/g_C_dom"/>
</dbReference>
<evidence type="ECO:0000256" key="9">
    <source>
        <dbReference type="ARBA" id="ARBA00049681"/>
    </source>
</evidence>
<keyword evidence="4" id="KW-0175">Coiled coil</keyword>
<dbReference type="Gene3D" id="3.90.215.10">
    <property type="entry name" value="Gamma Fibrinogen, chain A, domain 1"/>
    <property type="match status" value="1"/>
</dbReference>
<comment type="function">
    <text evidence="8">Immune suppressive molecule that inhibits antigen-specific T-cell activation by acting as a major ligand of LAG3. Responsible for LAG3 T-cell inhibitory function. Binds LAG3 independently from MHC class II (MHC-II). Secreted by, and promotes growth of, hepatocytes.</text>
</comment>
<dbReference type="PANTHER" id="PTHR47221:SF8">
    <property type="entry name" value="FIBRINOGEN LIKE 1A"/>
    <property type="match status" value="1"/>
</dbReference>
<dbReference type="STRING" id="127582.A0A2Y9G1A8"/>
<evidence type="ECO:0000256" key="6">
    <source>
        <dbReference type="ARBA" id="ARBA00023157"/>
    </source>
</evidence>
<evidence type="ECO:0000313" key="12">
    <source>
        <dbReference type="RefSeq" id="XP_012412843.2"/>
    </source>
</evidence>
<dbReference type="SMART" id="SM00186">
    <property type="entry name" value="FBG"/>
    <property type="match status" value="1"/>
</dbReference>
<keyword evidence="2" id="KW-0964">Secreted</keyword>
<sequence length="192" mass="22261">MNEALFVLAVLSVGKMEKLISCVLVTIVLVMSRESWALEDCLQEQERLRAQVRLLETRVKLQQVKIAHLLHEKEVQFLDREENSVIDLGGKRKYAGEYTLKVDLADFEKNSRYAQYKNFKVGDEKNAYELNIGEYSGTAGDSLAGNFHPEVQWWASHQRMKFSTWDKDNDNYKGNCAEEDKSGWWFNRFGVV</sequence>
<comment type="subcellular location">
    <subcellularLocation>
        <location evidence="1">Secreted</location>
    </subcellularLocation>
</comment>
<keyword evidence="11" id="KW-1185">Reference proteome</keyword>
<dbReference type="SUPFAM" id="SSF56496">
    <property type="entry name" value="Fibrinogen C-terminal domain-like"/>
    <property type="match status" value="1"/>
</dbReference>
<dbReference type="InterPro" id="IPR036056">
    <property type="entry name" value="Fibrinogen-like_C"/>
</dbReference>
<keyword evidence="3" id="KW-0732">Signal</keyword>
<keyword evidence="5" id="KW-1064">Adaptive immunity</keyword>
<dbReference type="Proteomes" id="UP000248480">
    <property type="component" value="Unplaced"/>
</dbReference>
<evidence type="ECO:0000313" key="11">
    <source>
        <dbReference type="Proteomes" id="UP000248480"/>
    </source>
</evidence>
<feature type="domain" description="Fibrinogen C-terminal" evidence="10">
    <location>
        <begin position="98"/>
        <end position="192"/>
    </location>
</feature>
<reference evidence="12" key="1">
    <citation type="submission" date="2025-08" db="UniProtKB">
        <authorList>
            <consortium name="RefSeq"/>
        </authorList>
    </citation>
    <scope>IDENTIFICATION</scope>
</reference>
<keyword evidence="6" id="KW-1015">Disulfide bond</keyword>
<dbReference type="GO" id="GO:0070527">
    <property type="term" value="P:platelet aggregation"/>
    <property type="evidence" value="ECO:0007669"/>
    <property type="project" value="TreeGrafter"/>
</dbReference>
<dbReference type="AlphaFoldDB" id="A0A2Y9G1A8"/>
<evidence type="ECO:0000256" key="8">
    <source>
        <dbReference type="ARBA" id="ARBA00049639"/>
    </source>
</evidence>
<evidence type="ECO:0000256" key="4">
    <source>
        <dbReference type="ARBA" id="ARBA00023054"/>
    </source>
</evidence>
<dbReference type="InterPro" id="IPR014716">
    <property type="entry name" value="Fibrinogen_a/b/g_C_1"/>
</dbReference>
<comment type="subunit">
    <text evidence="9">Homodimer. Interacts (via the Fibrinogen C-terminal domain) with LAG3 (via Ig-like domains 1 and 2).</text>
</comment>
<dbReference type="GeneID" id="101343974"/>
<dbReference type="GO" id="GO:0005577">
    <property type="term" value="C:fibrinogen complex"/>
    <property type="evidence" value="ECO:0007669"/>
    <property type="project" value="TreeGrafter"/>
</dbReference>
<name>A0A2Y9G1A8_TRIMA</name>
<evidence type="ECO:0000259" key="10">
    <source>
        <dbReference type="PROSITE" id="PS51406"/>
    </source>
</evidence>
<dbReference type="GO" id="GO:0002250">
    <property type="term" value="P:adaptive immune response"/>
    <property type="evidence" value="ECO:0007669"/>
    <property type="project" value="UniProtKB-KW"/>
</dbReference>
<protein>
    <recommendedName>
        <fullName evidence="7">Fibrinogen-like protein 1</fullName>
    </recommendedName>
</protein>
<dbReference type="InParanoid" id="A0A2Y9G1A8"/>
<evidence type="ECO:0000256" key="2">
    <source>
        <dbReference type="ARBA" id="ARBA00022525"/>
    </source>
</evidence>
<dbReference type="PROSITE" id="PS51406">
    <property type="entry name" value="FIBRINOGEN_C_2"/>
    <property type="match status" value="1"/>
</dbReference>
<dbReference type="GO" id="GO:0005201">
    <property type="term" value="F:extracellular matrix structural constituent"/>
    <property type="evidence" value="ECO:0007669"/>
    <property type="project" value="TreeGrafter"/>
</dbReference>
<dbReference type="RefSeq" id="XP_012412843.2">
    <property type="nucleotide sequence ID" value="XM_012557389.2"/>
</dbReference>
<evidence type="ECO:0000256" key="3">
    <source>
        <dbReference type="ARBA" id="ARBA00022729"/>
    </source>
</evidence>
<gene>
    <name evidence="12" type="primary">FGL1</name>
</gene>
<keyword evidence="5" id="KW-0391">Immunity</keyword>
<dbReference type="InterPro" id="IPR037579">
    <property type="entry name" value="FIB_ANG-like"/>
</dbReference>
<proteinExistence type="predicted"/>
<dbReference type="GO" id="GO:0030674">
    <property type="term" value="F:protein-macromolecule adaptor activity"/>
    <property type="evidence" value="ECO:0007669"/>
    <property type="project" value="TreeGrafter"/>
</dbReference>
<dbReference type="FunCoup" id="A0A2Y9G1A8">
    <property type="interactions" value="214"/>
</dbReference>